<dbReference type="RefSeq" id="WP_104371030.1">
    <property type="nucleotide sequence ID" value="NZ_BFAV01000038.1"/>
</dbReference>
<comment type="function">
    <text evidence="6">A probable RNA chaperone. Forms a complex with KhpA which binds to cellular RNA and controls its expression. Plays a role in peptidoglycan (PG) homeostasis and cell length regulation.</text>
</comment>
<evidence type="ECO:0000256" key="4">
    <source>
        <dbReference type="ARBA" id="ARBA00023186"/>
    </source>
</evidence>
<dbReference type="GO" id="GO:0005737">
    <property type="term" value="C:cytoplasm"/>
    <property type="evidence" value="ECO:0007669"/>
    <property type="project" value="UniProtKB-SubCell"/>
</dbReference>
<dbReference type="OrthoDB" id="9794483at2"/>
<evidence type="ECO:0000256" key="3">
    <source>
        <dbReference type="ARBA" id="ARBA00022960"/>
    </source>
</evidence>
<dbReference type="SMART" id="SM00393">
    <property type="entry name" value="R3H"/>
    <property type="match status" value="1"/>
</dbReference>
<dbReference type="Pfam" id="PF01424">
    <property type="entry name" value="R3H"/>
    <property type="match status" value="1"/>
</dbReference>
<dbReference type="InterPro" id="IPR038008">
    <property type="entry name" value="Jag_KH"/>
</dbReference>
<dbReference type="Proteomes" id="UP000239549">
    <property type="component" value="Unassembled WGS sequence"/>
</dbReference>
<dbReference type="GO" id="GO:0071555">
    <property type="term" value="P:cell wall organization"/>
    <property type="evidence" value="ECO:0007669"/>
    <property type="project" value="UniProtKB-KW"/>
</dbReference>
<keyword evidence="3 6" id="KW-0133">Cell shape</keyword>
<dbReference type="Pfam" id="PF13083">
    <property type="entry name" value="KH_KhpA-B"/>
    <property type="match status" value="1"/>
</dbReference>
<evidence type="ECO:0000313" key="9">
    <source>
        <dbReference type="Proteomes" id="UP000239549"/>
    </source>
</evidence>
<name>A0A2L2X8S0_9FIRM</name>
<dbReference type="InterPro" id="IPR039247">
    <property type="entry name" value="KhpB"/>
</dbReference>
<keyword evidence="1 6" id="KW-0963">Cytoplasm</keyword>
<feature type="region of interest" description="Jag_N domain" evidence="6">
    <location>
        <begin position="5"/>
        <end position="55"/>
    </location>
</feature>
<dbReference type="InterPro" id="IPR001374">
    <property type="entry name" value="R3H_dom"/>
</dbReference>
<dbReference type="InterPro" id="IPR034079">
    <property type="entry name" value="R3H_KhpB"/>
</dbReference>
<dbReference type="InterPro" id="IPR015946">
    <property type="entry name" value="KH_dom-like_a/b"/>
</dbReference>
<dbReference type="AlphaFoldDB" id="A0A2L2X8S0"/>
<comment type="similarity">
    <text evidence="6">Belongs to the KhpB RNA-binding protein family.</text>
</comment>
<comment type="domain">
    <text evidence="6">Has an N-terminal Jag-N domain and 2 RNA-binding domains (KH and R3H).</text>
</comment>
<evidence type="ECO:0000256" key="5">
    <source>
        <dbReference type="ARBA" id="ARBA00023316"/>
    </source>
</evidence>
<evidence type="ECO:0000256" key="2">
    <source>
        <dbReference type="ARBA" id="ARBA00022884"/>
    </source>
</evidence>
<protein>
    <recommendedName>
        <fullName evidence="6">RNA-binding protein KhpB</fullName>
    </recommendedName>
    <alternativeName>
        <fullName evidence="6">RNA-binding protein EloR</fullName>
    </alternativeName>
</protein>
<dbReference type="InterPro" id="IPR032782">
    <property type="entry name" value="KhpB_N"/>
</dbReference>
<accession>A0A2L2X8S0</accession>
<dbReference type="Gene3D" id="3.30.300.20">
    <property type="match status" value="1"/>
</dbReference>
<evidence type="ECO:0000259" key="7">
    <source>
        <dbReference type="PROSITE" id="PS51061"/>
    </source>
</evidence>
<dbReference type="InterPro" id="IPR038247">
    <property type="entry name" value="Jag_N_dom_sf"/>
</dbReference>
<dbReference type="PROSITE" id="PS51061">
    <property type="entry name" value="R3H"/>
    <property type="match status" value="1"/>
</dbReference>
<dbReference type="HAMAP" id="MF_00867">
    <property type="entry name" value="KhpB"/>
    <property type="match status" value="1"/>
</dbReference>
<dbReference type="SUPFAM" id="SSF82708">
    <property type="entry name" value="R3H domain"/>
    <property type="match status" value="1"/>
</dbReference>
<dbReference type="Gene3D" id="3.30.1370.50">
    <property type="entry name" value="R3H-like domain"/>
    <property type="match status" value="1"/>
</dbReference>
<evidence type="ECO:0000256" key="1">
    <source>
        <dbReference type="ARBA" id="ARBA00022490"/>
    </source>
</evidence>
<dbReference type="CDD" id="cd02414">
    <property type="entry name" value="KH-II_Jag"/>
    <property type="match status" value="1"/>
</dbReference>
<reference evidence="9" key="1">
    <citation type="submission" date="2018-02" db="EMBL/GenBank/DDBJ databases">
        <title>Genome sequence of Desulfocucumis palustris strain NAW-5.</title>
        <authorList>
            <person name="Watanabe M."/>
            <person name="Kojima H."/>
            <person name="Fukui M."/>
        </authorList>
    </citation>
    <scope>NUCLEOTIDE SEQUENCE [LARGE SCALE GENOMIC DNA]</scope>
    <source>
        <strain evidence="9">NAW-5</strain>
    </source>
</reference>
<dbReference type="GO" id="GO:0009252">
    <property type="term" value="P:peptidoglycan biosynthetic process"/>
    <property type="evidence" value="ECO:0007669"/>
    <property type="project" value="UniProtKB-UniRule"/>
</dbReference>
<keyword evidence="2 6" id="KW-0694">RNA-binding</keyword>
<dbReference type="Gene3D" id="3.30.30.80">
    <property type="entry name" value="probable RNA-binding protein from clostridium symbiosum atcc 14940"/>
    <property type="match status" value="1"/>
</dbReference>
<dbReference type="CDD" id="cd02644">
    <property type="entry name" value="R3H_jag"/>
    <property type="match status" value="1"/>
</dbReference>
<dbReference type="GO" id="GO:0008360">
    <property type="term" value="P:regulation of cell shape"/>
    <property type="evidence" value="ECO:0007669"/>
    <property type="project" value="UniProtKB-KW"/>
</dbReference>
<feature type="domain" description="R3H" evidence="7">
    <location>
        <begin position="140"/>
        <end position="206"/>
    </location>
</feature>
<comment type="subcellular location">
    <subcellularLocation>
        <location evidence="6">Cytoplasm</location>
    </subcellularLocation>
</comment>
<organism evidence="8 9">
    <name type="scientific">Desulfocucumis palustris</name>
    <dbReference type="NCBI Taxonomy" id="1898651"/>
    <lineage>
        <taxon>Bacteria</taxon>
        <taxon>Bacillati</taxon>
        <taxon>Bacillota</taxon>
        <taxon>Clostridia</taxon>
        <taxon>Eubacteriales</taxon>
        <taxon>Desulfocucumaceae</taxon>
        <taxon>Desulfocucumis</taxon>
    </lineage>
</organism>
<dbReference type="Pfam" id="PF14804">
    <property type="entry name" value="Jag_N"/>
    <property type="match status" value="1"/>
</dbReference>
<sequence>MQTIEKTAKTVQDAVDQALYELGIERENAEIEILEEPSKKLFGILGAKPARVKVSIKNTTGLRAKDLLGNVLRAMDVEAEVNIQEEEGNVHINLEGSDLGVLIGRRGETLDALQYLVSLSVNKNQEQRKKIFLDVEGYRRRREETLQKLAMKLADKARQRGRNVVLEPMNSLERRIIHTALQGRDDIATFSEGEEPYRKIIIAPKKY</sequence>
<dbReference type="GO" id="GO:0003723">
    <property type="term" value="F:RNA binding"/>
    <property type="evidence" value="ECO:0007669"/>
    <property type="project" value="UniProtKB-UniRule"/>
</dbReference>
<dbReference type="PANTHER" id="PTHR35800:SF1">
    <property type="entry name" value="RNA-BINDING PROTEIN KHPB"/>
    <property type="match status" value="1"/>
</dbReference>
<comment type="caution">
    <text evidence="8">The sequence shown here is derived from an EMBL/GenBank/DDBJ whole genome shotgun (WGS) entry which is preliminary data.</text>
</comment>
<evidence type="ECO:0000313" key="8">
    <source>
        <dbReference type="EMBL" id="GBF32508.1"/>
    </source>
</evidence>
<keyword evidence="9" id="KW-1185">Reference proteome</keyword>
<dbReference type="PANTHER" id="PTHR35800">
    <property type="entry name" value="PROTEIN JAG"/>
    <property type="match status" value="1"/>
</dbReference>
<dbReference type="InterPro" id="IPR036867">
    <property type="entry name" value="R3H_dom_sf"/>
</dbReference>
<keyword evidence="5 6" id="KW-0961">Cell wall biogenesis/degradation</keyword>
<evidence type="ECO:0000256" key="6">
    <source>
        <dbReference type="HAMAP-Rule" id="MF_00867"/>
    </source>
</evidence>
<comment type="subunit">
    <text evidence="6">Forms a complex with KhpA.</text>
</comment>
<dbReference type="SMART" id="SM01245">
    <property type="entry name" value="Jag_N"/>
    <property type="match status" value="1"/>
</dbReference>
<dbReference type="EMBL" id="BFAV01000038">
    <property type="protein sequence ID" value="GBF32508.1"/>
    <property type="molecule type" value="Genomic_DNA"/>
</dbReference>
<keyword evidence="4 6" id="KW-0143">Chaperone</keyword>
<proteinExistence type="inferred from homology"/>
<gene>
    <name evidence="6" type="primary">khpB</name>
    <name evidence="6" type="synonym">eloR</name>
    <name evidence="8" type="ORF">DCCM_0704</name>
</gene>
<dbReference type="NCBIfam" id="NF041568">
    <property type="entry name" value="Jag_EloR"/>
    <property type="match status" value="1"/>
</dbReference>